<dbReference type="WBParaSite" id="ACOC_0000260001-mRNA-1">
    <property type="protein sequence ID" value="ACOC_0000260001-mRNA-1"/>
    <property type="gene ID" value="ACOC_0000260001"/>
</dbReference>
<keyword evidence="2" id="KW-1185">Reference proteome</keyword>
<name>A0A158PEY5_ANGCS</name>
<evidence type="ECO:0000313" key="2">
    <source>
        <dbReference type="Proteomes" id="UP000267027"/>
    </source>
</evidence>
<reference evidence="1 2" key="2">
    <citation type="submission" date="2018-11" db="EMBL/GenBank/DDBJ databases">
        <authorList>
            <consortium name="Pathogen Informatics"/>
        </authorList>
    </citation>
    <scope>NUCLEOTIDE SEQUENCE [LARGE SCALE GENOMIC DNA]</scope>
    <source>
        <strain evidence="1 2">Costa Rica</strain>
    </source>
</reference>
<dbReference type="Gene3D" id="2.60.40.2840">
    <property type="match status" value="1"/>
</dbReference>
<gene>
    <name evidence="1" type="ORF">ACOC_LOCUS2601</name>
</gene>
<dbReference type="EMBL" id="UYYA01000554">
    <property type="protein sequence ID" value="VDM54186.1"/>
    <property type="molecule type" value="Genomic_DNA"/>
</dbReference>
<dbReference type="OMA" id="MIVIRRN"/>
<reference evidence="3" key="1">
    <citation type="submission" date="2016-04" db="UniProtKB">
        <authorList>
            <consortium name="WormBaseParasite"/>
        </authorList>
    </citation>
    <scope>IDENTIFICATION</scope>
</reference>
<accession>A0A158PEY5</accession>
<evidence type="ECO:0000313" key="1">
    <source>
        <dbReference type="EMBL" id="VDM54186.1"/>
    </source>
</evidence>
<dbReference type="Proteomes" id="UP000267027">
    <property type="component" value="Unassembled WGS sequence"/>
</dbReference>
<protein>
    <submittedName>
        <fullName evidence="3">LAM_G_DOMAIN domain-containing protein</fullName>
    </submittedName>
</protein>
<sequence>MIVIRRNSAPSVAIPPIRDTQLGVSTDLLYVGEDLNQIYQRANQFANVMYLGVEKRRAGMRGLLEKLSRLKNDFVFLLKLHLDDDDPLHYLDHKGRGVVGPQEGTVMWNVTRANLPPTLSSIQFGFSRRRLSLKLEDGSKLMMKAIHVERLAE</sequence>
<dbReference type="STRING" id="334426.A0A158PEY5"/>
<organism evidence="3">
    <name type="scientific">Angiostrongylus costaricensis</name>
    <name type="common">Nematode worm</name>
    <dbReference type="NCBI Taxonomy" id="334426"/>
    <lineage>
        <taxon>Eukaryota</taxon>
        <taxon>Metazoa</taxon>
        <taxon>Ecdysozoa</taxon>
        <taxon>Nematoda</taxon>
        <taxon>Chromadorea</taxon>
        <taxon>Rhabditida</taxon>
        <taxon>Rhabditina</taxon>
        <taxon>Rhabditomorpha</taxon>
        <taxon>Strongyloidea</taxon>
        <taxon>Metastrongylidae</taxon>
        <taxon>Angiostrongylus</taxon>
    </lineage>
</organism>
<dbReference type="AlphaFoldDB" id="A0A158PEY5"/>
<evidence type="ECO:0000313" key="3">
    <source>
        <dbReference type="WBParaSite" id="ACOC_0000260001-mRNA-1"/>
    </source>
</evidence>
<proteinExistence type="predicted"/>
<dbReference type="OrthoDB" id="5850074at2759"/>